<evidence type="ECO:0000256" key="1">
    <source>
        <dbReference type="ARBA" id="ARBA00012528"/>
    </source>
</evidence>
<gene>
    <name evidence="4" type="ORF">ACFO4O_14205</name>
</gene>
<dbReference type="EC" id="2.7.7.65" evidence="1"/>
<dbReference type="PANTHER" id="PTHR45138:SF9">
    <property type="entry name" value="DIGUANYLATE CYCLASE DGCM-RELATED"/>
    <property type="match status" value="1"/>
</dbReference>
<accession>A0ABV9LYU7</accession>
<dbReference type="PROSITE" id="PS50887">
    <property type="entry name" value="GGDEF"/>
    <property type="match status" value="1"/>
</dbReference>
<dbReference type="PANTHER" id="PTHR45138">
    <property type="entry name" value="REGULATORY COMPONENTS OF SENSORY TRANSDUCTION SYSTEM"/>
    <property type="match status" value="1"/>
</dbReference>
<organism evidence="4 5">
    <name type="scientific">Glaciecola siphonariae</name>
    <dbReference type="NCBI Taxonomy" id="521012"/>
    <lineage>
        <taxon>Bacteria</taxon>
        <taxon>Pseudomonadati</taxon>
        <taxon>Pseudomonadota</taxon>
        <taxon>Gammaproteobacteria</taxon>
        <taxon>Alteromonadales</taxon>
        <taxon>Alteromonadaceae</taxon>
        <taxon>Glaciecola</taxon>
    </lineage>
</organism>
<dbReference type="InterPro" id="IPR000160">
    <property type="entry name" value="GGDEF_dom"/>
</dbReference>
<dbReference type="SUPFAM" id="SSF55073">
    <property type="entry name" value="Nucleotide cyclase"/>
    <property type="match status" value="1"/>
</dbReference>
<comment type="catalytic activity">
    <reaction evidence="2">
        <text>2 GTP = 3',3'-c-di-GMP + 2 diphosphate</text>
        <dbReference type="Rhea" id="RHEA:24898"/>
        <dbReference type="ChEBI" id="CHEBI:33019"/>
        <dbReference type="ChEBI" id="CHEBI:37565"/>
        <dbReference type="ChEBI" id="CHEBI:58805"/>
        <dbReference type="EC" id="2.7.7.65"/>
    </reaction>
</comment>
<dbReference type="Proteomes" id="UP001595897">
    <property type="component" value="Unassembled WGS sequence"/>
</dbReference>
<sequence length="417" mass="47131">MKTAKAHLSSNFFEISDLIASVSDAVAIVDYDGFMLSQNDHFDNLPKTLQDSLVRSLRHRENDNTNYLVMGYQVKLVDLEIATALIVEPYNGHLISSNLPIAQLTRDFEDRDDIFQIVAHAIQESLAWKWVAITRFIEKERLEVLTFLQNGKKLENYQYDIVGTPCKTVIDTVKFTFFESVVSVFPNYKALQDLGVATYAGLVFKNAAGKPIGHVMAMHDTDHVNYAHAQHVFEVATLTLAAHFKLNDINKRLQDAKHLALTDKLTNIGNRLAFDTKLETIASTYNRRSSDDYTLAMIDLDNLKPLNDTRGHEAGDIFIRLMAKELTYLGRESDEVYRIGGDEFALVFSQNVRSSMPSILKRFADIQTRVSANLGFEIGASLGFASLSEVDGDMKAWTKLADARMYEKKKLREKRLS</sequence>
<comment type="caution">
    <text evidence="4">The sequence shown here is derived from an EMBL/GenBank/DDBJ whole genome shotgun (WGS) entry which is preliminary data.</text>
</comment>
<dbReference type="CDD" id="cd01949">
    <property type="entry name" value="GGDEF"/>
    <property type="match status" value="1"/>
</dbReference>
<evidence type="ECO:0000256" key="2">
    <source>
        <dbReference type="ARBA" id="ARBA00034247"/>
    </source>
</evidence>
<keyword evidence="5" id="KW-1185">Reference proteome</keyword>
<evidence type="ECO:0000313" key="5">
    <source>
        <dbReference type="Proteomes" id="UP001595897"/>
    </source>
</evidence>
<proteinExistence type="predicted"/>
<evidence type="ECO:0000313" key="4">
    <source>
        <dbReference type="EMBL" id="MFC4701319.1"/>
    </source>
</evidence>
<feature type="domain" description="GGDEF" evidence="3">
    <location>
        <begin position="291"/>
        <end position="417"/>
    </location>
</feature>
<dbReference type="RefSeq" id="WP_382409692.1">
    <property type="nucleotide sequence ID" value="NZ_JBHSGU010000009.1"/>
</dbReference>
<dbReference type="InterPro" id="IPR050469">
    <property type="entry name" value="Diguanylate_Cyclase"/>
</dbReference>
<dbReference type="Gene3D" id="3.30.70.270">
    <property type="match status" value="1"/>
</dbReference>
<dbReference type="SMART" id="SM00267">
    <property type="entry name" value="GGDEF"/>
    <property type="match status" value="1"/>
</dbReference>
<dbReference type="EMBL" id="JBHSGU010000009">
    <property type="protein sequence ID" value="MFC4701319.1"/>
    <property type="molecule type" value="Genomic_DNA"/>
</dbReference>
<reference evidence="5" key="1">
    <citation type="journal article" date="2019" name="Int. J. Syst. Evol. Microbiol.">
        <title>The Global Catalogue of Microorganisms (GCM) 10K type strain sequencing project: providing services to taxonomists for standard genome sequencing and annotation.</title>
        <authorList>
            <consortium name="The Broad Institute Genomics Platform"/>
            <consortium name="The Broad Institute Genome Sequencing Center for Infectious Disease"/>
            <person name="Wu L."/>
            <person name="Ma J."/>
        </authorList>
    </citation>
    <scope>NUCLEOTIDE SEQUENCE [LARGE SCALE GENOMIC DNA]</scope>
    <source>
        <strain evidence="5">KACC 12507</strain>
    </source>
</reference>
<name>A0ABV9LYU7_9ALTE</name>
<dbReference type="InterPro" id="IPR029787">
    <property type="entry name" value="Nucleotide_cyclase"/>
</dbReference>
<dbReference type="Pfam" id="PF00990">
    <property type="entry name" value="GGDEF"/>
    <property type="match status" value="1"/>
</dbReference>
<evidence type="ECO:0000259" key="3">
    <source>
        <dbReference type="PROSITE" id="PS50887"/>
    </source>
</evidence>
<protein>
    <recommendedName>
        <fullName evidence="1">diguanylate cyclase</fullName>
        <ecNumber evidence="1">2.7.7.65</ecNumber>
    </recommendedName>
</protein>
<dbReference type="InterPro" id="IPR043128">
    <property type="entry name" value="Rev_trsase/Diguanyl_cyclase"/>
</dbReference>
<dbReference type="NCBIfam" id="TIGR00254">
    <property type="entry name" value="GGDEF"/>
    <property type="match status" value="1"/>
</dbReference>